<feature type="compositionally biased region" description="Low complexity" evidence="1">
    <location>
        <begin position="116"/>
        <end position="128"/>
    </location>
</feature>
<evidence type="ECO:0000256" key="1">
    <source>
        <dbReference type="SAM" id="MobiDB-lite"/>
    </source>
</evidence>
<name>A0AA38RV44_9PEZI</name>
<proteinExistence type="predicted"/>
<accession>A0AA38RV44</accession>
<reference evidence="2" key="1">
    <citation type="submission" date="2022-07" db="EMBL/GenBank/DDBJ databases">
        <title>Fungi with potential for degradation of polypropylene.</title>
        <authorList>
            <person name="Gostincar C."/>
        </authorList>
    </citation>
    <scope>NUCLEOTIDE SEQUENCE</scope>
    <source>
        <strain evidence="2">EXF-13308</strain>
    </source>
</reference>
<evidence type="ECO:0000313" key="3">
    <source>
        <dbReference type="Proteomes" id="UP001174694"/>
    </source>
</evidence>
<sequence length="314" mass="33448">MADVFEEEEEEDEDGDESRTSGKSTPLAEPSLDVASQISGISQATGPSDLSKASGDNASIASSGPRYKESEPDDFQKGRHAASMRSEPSLGSLHADIIVEEPTAFAAQRVDPPRCPTASSSDSAAPSPRFTAAGKNLSPVDVGPLYLPATSLAQISPYSATLSSSYPSPRSPISYDANRISTAPSSVTEDNFQSLLLGEPGPEVRVSVDIPSLTSSNSTMTRDSMYAQQIAQLSEPPARGERPASFTSSAFGVRRSSLASLSRLISSSHGERSKLSMEVTYNSDADEKRPKVSKTKRLGRMMQFWKPKEDSSST</sequence>
<feature type="region of interest" description="Disordered" evidence="1">
    <location>
        <begin position="1"/>
        <end position="135"/>
    </location>
</feature>
<protein>
    <recommendedName>
        <fullName evidence="4">Cell wall proline rich protein</fullName>
    </recommendedName>
</protein>
<dbReference type="Proteomes" id="UP001174694">
    <property type="component" value="Unassembled WGS sequence"/>
</dbReference>
<feature type="compositionally biased region" description="Basic and acidic residues" evidence="1">
    <location>
        <begin position="66"/>
        <end position="77"/>
    </location>
</feature>
<dbReference type="EMBL" id="JANBVO010000001">
    <property type="protein sequence ID" value="KAJ9157864.1"/>
    <property type="molecule type" value="Genomic_DNA"/>
</dbReference>
<keyword evidence="3" id="KW-1185">Reference proteome</keyword>
<comment type="caution">
    <text evidence="2">The sequence shown here is derived from an EMBL/GenBank/DDBJ whole genome shotgun (WGS) entry which is preliminary data.</text>
</comment>
<gene>
    <name evidence="2" type="ORF">NKR23_g480</name>
</gene>
<evidence type="ECO:0000313" key="2">
    <source>
        <dbReference type="EMBL" id="KAJ9157864.1"/>
    </source>
</evidence>
<feature type="region of interest" description="Disordered" evidence="1">
    <location>
        <begin position="265"/>
        <end position="297"/>
    </location>
</feature>
<feature type="compositionally biased region" description="Polar residues" evidence="1">
    <location>
        <begin position="34"/>
        <end position="48"/>
    </location>
</feature>
<evidence type="ECO:0008006" key="4">
    <source>
        <dbReference type="Google" id="ProtNLM"/>
    </source>
</evidence>
<organism evidence="2 3">
    <name type="scientific">Pleurostoma richardsiae</name>
    <dbReference type="NCBI Taxonomy" id="41990"/>
    <lineage>
        <taxon>Eukaryota</taxon>
        <taxon>Fungi</taxon>
        <taxon>Dikarya</taxon>
        <taxon>Ascomycota</taxon>
        <taxon>Pezizomycotina</taxon>
        <taxon>Sordariomycetes</taxon>
        <taxon>Sordariomycetidae</taxon>
        <taxon>Calosphaeriales</taxon>
        <taxon>Pleurostomataceae</taxon>
        <taxon>Pleurostoma</taxon>
    </lineage>
</organism>
<feature type="compositionally biased region" description="Acidic residues" evidence="1">
    <location>
        <begin position="1"/>
        <end position="16"/>
    </location>
</feature>
<dbReference type="AlphaFoldDB" id="A0AA38RV44"/>